<organism evidence="2 3">
    <name type="scientific">Flavobacterium agri</name>
    <dbReference type="NCBI Taxonomy" id="2743471"/>
    <lineage>
        <taxon>Bacteria</taxon>
        <taxon>Pseudomonadati</taxon>
        <taxon>Bacteroidota</taxon>
        <taxon>Flavobacteriia</taxon>
        <taxon>Flavobacteriales</taxon>
        <taxon>Flavobacteriaceae</taxon>
        <taxon>Flavobacterium</taxon>
    </lineage>
</organism>
<reference evidence="2 3" key="1">
    <citation type="submission" date="2020-07" db="EMBL/GenBank/DDBJ databases">
        <authorList>
            <person name="Sun Q."/>
        </authorList>
    </citation>
    <scope>NUCLEOTIDE SEQUENCE [LARGE SCALE GENOMIC DNA]</scope>
    <source>
        <strain evidence="2 3">MAH-1</strain>
    </source>
</reference>
<proteinExistence type="predicted"/>
<evidence type="ECO:0000313" key="3">
    <source>
        <dbReference type="Proteomes" id="UP000535020"/>
    </source>
</evidence>
<feature type="signal peptide" evidence="1">
    <location>
        <begin position="1"/>
        <end position="20"/>
    </location>
</feature>
<gene>
    <name evidence="2" type="ORF">HZF10_14870</name>
</gene>
<evidence type="ECO:0000313" key="2">
    <source>
        <dbReference type="EMBL" id="NYA72210.1"/>
    </source>
</evidence>
<comment type="caution">
    <text evidence="2">The sequence shown here is derived from an EMBL/GenBank/DDBJ whole genome shotgun (WGS) entry which is preliminary data.</text>
</comment>
<keyword evidence="3" id="KW-1185">Reference proteome</keyword>
<feature type="chain" id="PRO_5030938581" description="DUF302 domain-containing protein" evidence="1">
    <location>
        <begin position="21"/>
        <end position="162"/>
    </location>
</feature>
<name>A0A7Y9C6L0_9FLAO</name>
<evidence type="ECO:0000256" key="1">
    <source>
        <dbReference type="SAM" id="SignalP"/>
    </source>
</evidence>
<dbReference type="AlphaFoldDB" id="A0A7Y9C6L0"/>
<dbReference type="EMBL" id="JACBJI010000007">
    <property type="protein sequence ID" value="NYA72210.1"/>
    <property type="molecule type" value="Genomic_DNA"/>
</dbReference>
<dbReference type="RefSeq" id="WP_176007017.1">
    <property type="nucleotide sequence ID" value="NZ_JABWMI010000018.1"/>
</dbReference>
<evidence type="ECO:0008006" key="4">
    <source>
        <dbReference type="Google" id="ProtNLM"/>
    </source>
</evidence>
<sequence length="162" mass="18394">MKYIFWFLSVGVLMSVLDLAQVRQAYIASPKSESDANKFAELVKDVQKDDANKTLVAYKGCALTLKSKHSNYLPDKISFMKEGAGFIDAAALADPQNIEIRMIRMSVQENVPFIVNYRDNLKDDKTVIETGYAKAPKDIKLLVRNFIKQSESFSQDEKARYK</sequence>
<protein>
    <recommendedName>
        <fullName evidence="4">DUF302 domain-containing protein</fullName>
    </recommendedName>
</protein>
<dbReference type="Proteomes" id="UP000535020">
    <property type="component" value="Unassembled WGS sequence"/>
</dbReference>
<keyword evidence="1" id="KW-0732">Signal</keyword>
<accession>A0A7Y9C6L0</accession>